<evidence type="ECO:0000256" key="1">
    <source>
        <dbReference type="SAM" id="SignalP"/>
    </source>
</evidence>
<dbReference type="InterPro" id="IPR010344">
    <property type="entry name" value="YbjH"/>
</dbReference>
<organism evidence="2 3">
    <name type="scientific">Sinimarinibacterium flocculans</name>
    <dbReference type="NCBI Taxonomy" id="985250"/>
    <lineage>
        <taxon>Bacteria</taxon>
        <taxon>Pseudomonadati</taxon>
        <taxon>Pseudomonadota</taxon>
        <taxon>Gammaproteobacteria</taxon>
        <taxon>Nevskiales</taxon>
        <taxon>Nevskiaceae</taxon>
        <taxon>Sinimarinibacterium</taxon>
    </lineage>
</organism>
<evidence type="ECO:0000313" key="3">
    <source>
        <dbReference type="Proteomes" id="UP000248330"/>
    </source>
</evidence>
<comment type="caution">
    <text evidence="2">The sequence shown here is derived from an EMBL/GenBank/DDBJ whole genome shotgun (WGS) entry which is preliminary data.</text>
</comment>
<name>A0A318EGR2_9GAMM</name>
<protein>
    <submittedName>
        <fullName evidence="2">Exopolysaccharide biosynthesis protein YbjH</fullName>
    </submittedName>
</protein>
<dbReference type="AlphaFoldDB" id="A0A318EGR2"/>
<proteinExistence type="predicted"/>
<dbReference type="OrthoDB" id="19542at2"/>
<reference evidence="2 3" key="1">
    <citation type="submission" date="2018-04" db="EMBL/GenBank/DDBJ databases">
        <title>Genomic Encyclopedia of Type Strains, Phase IV (KMG-IV): sequencing the most valuable type-strain genomes for metagenomic binning, comparative biology and taxonomic classification.</title>
        <authorList>
            <person name="Goeker M."/>
        </authorList>
    </citation>
    <scope>NUCLEOTIDE SEQUENCE [LARGE SCALE GENOMIC DNA]</scope>
    <source>
        <strain evidence="2 3">DSM 104150</strain>
    </source>
</reference>
<sequence>MSALLLMSSSLLAHAQSQAVVHGPSGYPALITVPTAQMPPSGTIGVGFSAAPPYNTLYLSGQPTDWLHFGARYIAITNRRYDDDPGNDQSFKDKSFDVVVRLIEEGPWWPAVAAGLNDFGGTGLFSSEFLVATRRFDDWSFTLGLGFGRFGTQGDVRNPFAALGLRNEERRLLAPAEAQGGVPGVDGWFAGRNASVIAGIEWAPRYLPWSFQVELDGNDYSAEPAELRLSRQGGGLESFDDRIEQRSRINFGLRYKLPGRSWFAGIAYVRGETLIGHIGVAPRLGRNRSPVQEHGQPAGRHLAWEGQRTDLRDVASADGMRDWVDALDRRGIYAHAVDLDESRSTLTLWESNTVSDQSLEVLRTASRETLARMPEDVERFQLVEVNGGLDAITLSVDRETMDAEARGDVSLDELRAAVGIASLPAKTRAQAQYPDLLDYPSWAYGIHPALRTNIGGLDGFLIGQLQAKPFVTLQFSPRLSMSTVLAVNILDNLDKLEQRDSSTRLPPVRSRLETYQTTSEDFYLDQWELNYLFPIVRDWFGRLSGGIFEEMFGGVAAEVLYRPLHSRFAIGLDVNYVKQRDFDQRLDFLDYEVATGHLTAYYRTPIEGVILTLSAGRYLARDWGATLDVAREFRNGVVLGAFATKTNVSAEDFGEGSFDKGIYLRIPMSVFYPGVDKGGASFSYRFLTRDGGQKVGNGRSLYGAVGHFNAEQILEE</sequence>
<dbReference type="Pfam" id="PF06082">
    <property type="entry name" value="YjbH"/>
    <property type="match status" value="1"/>
</dbReference>
<evidence type="ECO:0000313" key="2">
    <source>
        <dbReference type="EMBL" id="PXV69748.1"/>
    </source>
</evidence>
<keyword evidence="1" id="KW-0732">Signal</keyword>
<keyword evidence="3" id="KW-1185">Reference proteome</keyword>
<dbReference type="EMBL" id="QICN01000003">
    <property type="protein sequence ID" value="PXV69748.1"/>
    <property type="molecule type" value="Genomic_DNA"/>
</dbReference>
<dbReference type="Proteomes" id="UP000248330">
    <property type="component" value="Unassembled WGS sequence"/>
</dbReference>
<accession>A0A318EGR2</accession>
<gene>
    <name evidence="2" type="ORF">C8D93_103324</name>
</gene>
<dbReference type="RefSeq" id="WP_110264660.1">
    <property type="nucleotide sequence ID" value="NZ_JBHSCS010000015.1"/>
</dbReference>
<feature type="signal peptide" evidence="1">
    <location>
        <begin position="1"/>
        <end position="15"/>
    </location>
</feature>
<feature type="chain" id="PRO_5016270202" evidence="1">
    <location>
        <begin position="16"/>
        <end position="716"/>
    </location>
</feature>